<dbReference type="CDD" id="cd00553">
    <property type="entry name" value="NAD_synthase"/>
    <property type="match status" value="1"/>
</dbReference>
<gene>
    <name evidence="7" type="primary">nadE</name>
    <name evidence="12" type="ORF">THITH_13995</name>
</gene>
<evidence type="ECO:0000256" key="7">
    <source>
        <dbReference type="HAMAP-Rule" id="MF_02090"/>
    </source>
</evidence>
<evidence type="ECO:0000256" key="6">
    <source>
        <dbReference type="ARBA" id="ARBA00023027"/>
    </source>
</evidence>
<evidence type="ECO:0000256" key="4">
    <source>
        <dbReference type="ARBA" id="ARBA00022741"/>
    </source>
</evidence>
<comment type="caution">
    <text evidence="7">Lacks conserved residue(s) required for the propagation of feature annotation.</text>
</comment>
<dbReference type="PIRSF" id="PIRSF006630">
    <property type="entry name" value="NADS_GAT"/>
    <property type="match status" value="1"/>
</dbReference>
<feature type="active site" description="Proton acceptor" evidence="9">
    <location>
        <position position="47"/>
    </location>
</feature>
<feature type="binding site" evidence="7">
    <location>
        <position position="176"/>
    </location>
    <ligand>
        <name>L-glutamine</name>
        <dbReference type="ChEBI" id="CHEBI:58359"/>
    </ligand>
</feature>
<dbReference type="GO" id="GO:0005737">
    <property type="term" value="C:cytoplasm"/>
    <property type="evidence" value="ECO:0007669"/>
    <property type="project" value="InterPro"/>
</dbReference>
<evidence type="ECO:0000256" key="8">
    <source>
        <dbReference type="PIRNR" id="PIRNR006630"/>
    </source>
</evidence>
<dbReference type="CDD" id="cd07570">
    <property type="entry name" value="GAT_Gln-NAD-synth"/>
    <property type="match status" value="1"/>
</dbReference>
<evidence type="ECO:0000313" key="12">
    <source>
        <dbReference type="EMBL" id="AHE99188.1"/>
    </source>
</evidence>
<dbReference type="Proteomes" id="UP000005289">
    <property type="component" value="Chromosome"/>
</dbReference>
<comment type="pathway">
    <text evidence="1 7 8">Cofactor biosynthesis; NAD(+) biosynthesis; NAD(+) from deamido-NAD(+) (L-Gln route): step 1/1.</text>
</comment>
<comment type="similarity">
    <text evidence="10">Belongs to the NAD synthetase family.</text>
</comment>
<evidence type="ECO:0000256" key="10">
    <source>
        <dbReference type="RuleBase" id="RU003811"/>
    </source>
</evidence>
<dbReference type="Pfam" id="PF02540">
    <property type="entry name" value="NAD_synthase"/>
    <property type="match status" value="1"/>
</dbReference>
<dbReference type="GO" id="GO:0003952">
    <property type="term" value="F:NAD+ synthase (glutamine-hydrolyzing) activity"/>
    <property type="evidence" value="ECO:0007669"/>
    <property type="project" value="UniProtKB-UniRule"/>
</dbReference>
<feature type="active site" description="For glutaminase activity" evidence="7">
    <location>
        <position position="114"/>
    </location>
</feature>
<evidence type="ECO:0000259" key="11">
    <source>
        <dbReference type="PROSITE" id="PS50263"/>
    </source>
</evidence>
<dbReference type="SUPFAM" id="SSF52402">
    <property type="entry name" value="Adenine nucleotide alpha hydrolases-like"/>
    <property type="match status" value="1"/>
</dbReference>
<dbReference type="KEGG" id="tti:THITH_13995"/>
<comment type="catalytic activity">
    <reaction evidence="7 8">
        <text>deamido-NAD(+) + L-glutamine + ATP + H2O = L-glutamate + AMP + diphosphate + NAD(+) + H(+)</text>
        <dbReference type="Rhea" id="RHEA:24384"/>
        <dbReference type="ChEBI" id="CHEBI:15377"/>
        <dbReference type="ChEBI" id="CHEBI:15378"/>
        <dbReference type="ChEBI" id="CHEBI:29985"/>
        <dbReference type="ChEBI" id="CHEBI:30616"/>
        <dbReference type="ChEBI" id="CHEBI:33019"/>
        <dbReference type="ChEBI" id="CHEBI:57540"/>
        <dbReference type="ChEBI" id="CHEBI:58359"/>
        <dbReference type="ChEBI" id="CHEBI:58437"/>
        <dbReference type="ChEBI" id="CHEBI:456215"/>
        <dbReference type="EC" id="6.3.5.1"/>
    </reaction>
</comment>
<reference evidence="12 13" key="1">
    <citation type="submission" date="2013-12" db="EMBL/GenBank/DDBJ databases">
        <authorList>
            <consortium name="DOE Joint Genome Institute"/>
            <person name="Muyzer G."/>
            <person name="Huntemann M."/>
            <person name="Han J."/>
            <person name="Chen A."/>
            <person name="Kyrpides N."/>
            <person name="Mavromatis K."/>
            <person name="Markowitz V."/>
            <person name="Palaniappan K."/>
            <person name="Ivanova N."/>
            <person name="Schaumberg A."/>
            <person name="Pati A."/>
            <person name="Liolios K."/>
            <person name="Nordberg H.P."/>
            <person name="Cantor M.N."/>
            <person name="Hua S.X."/>
            <person name="Woyke T."/>
        </authorList>
    </citation>
    <scope>NUCLEOTIDE SEQUENCE [LARGE SCALE GENOMIC DNA]</scope>
    <source>
        <strain evidence="12 13">ARh 1</strain>
    </source>
</reference>
<keyword evidence="3 7" id="KW-0436">Ligase</keyword>
<evidence type="ECO:0000313" key="13">
    <source>
        <dbReference type="Proteomes" id="UP000005289"/>
    </source>
</evidence>
<dbReference type="Gene3D" id="3.40.50.620">
    <property type="entry name" value="HUPs"/>
    <property type="match status" value="1"/>
</dbReference>
<dbReference type="FunFam" id="3.40.50.620:FF:000106">
    <property type="entry name" value="Glutamine-dependent NAD(+) synthetase"/>
    <property type="match status" value="1"/>
</dbReference>
<evidence type="ECO:0000256" key="1">
    <source>
        <dbReference type="ARBA" id="ARBA00005188"/>
    </source>
</evidence>
<dbReference type="HAMAP" id="MF_02090">
    <property type="entry name" value="NadE_glutamine_dep"/>
    <property type="match status" value="1"/>
</dbReference>
<dbReference type="PANTHER" id="PTHR23090">
    <property type="entry name" value="NH 3 /GLUTAMINE-DEPENDENT NAD + SYNTHETASE"/>
    <property type="match status" value="1"/>
</dbReference>
<dbReference type="EC" id="6.3.5.1" evidence="7 8"/>
<dbReference type="STRING" id="713585.THITH_13995"/>
<sequence length="570" mass="61654">MPPKPMLRMALVQTNPVVGALAANAAAILDAVGRARAAGADLVVFPELAITGYPPEDLLLRRRFLEDARKEVDRIAERARGIDLVLGAPVATPDAVLNAAVLLRDGGVAACYAKQKLPNYSVFDERRYFHPGESACVIEAGGLRLGLTVCEDIWEPEPAAMAAADGAQIILNLNASPFHRGKAAQREAVVRARVAENGCPVVYLNQVGGQDELVFDGRSFAMGTDGVAQTLLPAWVAGQALVDVEVMPGGQLRLHEVGVELQQPEPDSPLWGNADDGAAAEPAVTDPDALDLYRALMVGIRDYVRKNGFSGVLLGLSGGIDSALTAALAADALGADQVEAVMMPYRYTTSMSVEDARQEAAWLGIDYRELAVEPMVEAFRAGLRESFPDQTRNPADVTEQNLQSRCRGVLLMALSNRIGRLLLATGNKSEMAVGYATLYGDMAGGFAPLRDVTKQWVYRLARMRNQIGRVIPERVITRPPSAELAPDQEDAQTLPPYPVLDEILEAFVEHEASVDEIVARGFDRETVERVARMVFLAEFKRRQAAPGVRVSARAFGRDRRYPITSGYRAG</sequence>
<keyword evidence="13" id="KW-1185">Reference proteome</keyword>
<dbReference type="PROSITE" id="PS00920">
    <property type="entry name" value="NITRIL_CHT_1"/>
    <property type="match status" value="1"/>
</dbReference>
<dbReference type="PROSITE" id="PS50263">
    <property type="entry name" value="CN_HYDROLASE"/>
    <property type="match status" value="1"/>
</dbReference>
<dbReference type="RefSeq" id="WP_006747280.1">
    <property type="nucleotide sequence ID" value="NZ_CP007029.1"/>
</dbReference>
<dbReference type="EMBL" id="CP007029">
    <property type="protein sequence ID" value="AHE99188.1"/>
    <property type="molecule type" value="Genomic_DNA"/>
</dbReference>
<dbReference type="HOGENOM" id="CLU_022313_2_0_6"/>
<dbReference type="GO" id="GO:0009435">
    <property type="term" value="P:NAD+ biosynthetic process"/>
    <property type="evidence" value="ECO:0007669"/>
    <property type="project" value="UniProtKB-UniRule"/>
</dbReference>
<dbReference type="NCBIfam" id="NF010588">
    <property type="entry name" value="PRK13981.1"/>
    <property type="match status" value="1"/>
</dbReference>
<dbReference type="GO" id="GO:0004359">
    <property type="term" value="F:glutaminase activity"/>
    <property type="evidence" value="ECO:0007669"/>
    <property type="project" value="InterPro"/>
</dbReference>
<dbReference type="UniPathway" id="UPA00253">
    <property type="reaction ID" value="UER00334"/>
</dbReference>
<organism evidence="12 13">
    <name type="scientific">Thioalkalivibrio paradoxus ARh 1</name>
    <dbReference type="NCBI Taxonomy" id="713585"/>
    <lineage>
        <taxon>Bacteria</taxon>
        <taxon>Pseudomonadati</taxon>
        <taxon>Pseudomonadota</taxon>
        <taxon>Gammaproteobacteria</taxon>
        <taxon>Chromatiales</taxon>
        <taxon>Ectothiorhodospiraceae</taxon>
        <taxon>Thioalkalivibrio</taxon>
    </lineage>
</organism>
<keyword evidence="6 7" id="KW-0520">NAD</keyword>
<dbReference type="InterPro" id="IPR014445">
    <property type="entry name" value="Gln-dep_NAD_synthase"/>
</dbReference>
<keyword evidence="5 7" id="KW-0067">ATP-binding</keyword>
<evidence type="ECO:0000256" key="5">
    <source>
        <dbReference type="ARBA" id="ARBA00022840"/>
    </source>
</evidence>
<evidence type="ECO:0000256" key="9">
    <source>
        <dbReference type="PROSITE-ProRule" id="PRU10139"/>
    </source>
</evidence>
<dbReference type="Gene3D" id="3.60.110.10">
    <property type="entry name" value="Carbon-nitrogen hydrolase"/>
    <property type="match status" value="1"/>
</dbReference>
<dbReference type="InterPro" id="IPR003010">
    <property type="entry name" value="C-N_Hydrolase"/>
</dbReference>
<dbReference type="SUPFAM" id="SSF56317">
    <property type="entry name" value="Carbon-nitrogen hydrolase"/>
    <property type="match status" value="1"/>
</dbReference>
<dbReference type="NCBIfam" id="TIGR00552">
    <property type="entry name" value="nadE"/>
    <property type="match status" value="1"/>
</dbReference>
<feature type="binding site" evidence="7">
    <location>
        <position position="430"/>
    </location>
    <ligand>
        <name>deamido-NAD(+)</name>
        <dbReference type="ChEBI" id="CHEBI:58437"/>
        <note>ligand shared between two neighboring subunits</note>
    </ligand>
</feature>
<dbReference type="InterPro" id="IPR036526">
    <property type="entry name" value="C-N_Hydrolase_sf"/>
</dbReference>
<feature type="binding site" evidence="7">
    <location>
        <position position="425"/>
    </location>
    <ligand>
        <name>ATP</name>
        <dbReference type="ChEBI" id="CHEBI:30616"/>
    </ligand>
</feature>
<feature type="binding site" evidence="7">
    <location>
        <position position="120"/>
    </location>
    <ligand>
        <name>L-glutamine</name>
        <dbReference type="ChEBI" id="CHEBI:58359"/>
    </ligand>
</feature>
<dbReference type="InterPro" id="IPR022310">
    <property type="entry name" value="NAD/GMP_synthase"/>
</dbReference>
<dbReference type="GO" id="GO:0008795">
    <property type="term" value="F:NAD+ synthase activity"/>
    <property type="evidence" value="ECO:0007669"/>
    <property type="project" value="UniProtKB-UniRule"/>
</dbReference>
<evidence type="ECO:0000256" key="3">
    <source>
        <dbReference type="ARBA" id="ARBA00022598"/>
    </source>
</evidence>
<dbReference type="OrthoDB" id="9760188at2"/>
<dbReference type="GO" id="GO:0005524">
    <property type="term" value="F:ATP binding"/>
    <property type="evidence" value="ECO:0007669"/>
    <property type="project" value="UniProtKB-UniRule"/>
</dbReference>
<feature type="active site" description="Proton acceptor; for glutaminase activity" evidence="7">
    <location>
        <position position="47"/>
    </location>
</feature>
<feature type="binding site" evidence="7">
    <location>
        <position position="401"/>
    </location>
    <ligand>
        <name>deamido-NAD(+)</name>
        <dbReference type="ChEBI" id="CHEBI:58437"/>
        <note>ligand shared between two neighboring subunits</note>
    </ligand>
</feature>
<dbReference type="Pfam" id="PF00795">
    <property type="entry name" value="CN_hydrolase"/>
    <property type="match status" value="1"/>
</dbReference>
<comment type="function">
    <text evidence="7">Catalyzes the ATP-dependent amidation of deamido-NAD to form NAD. Uses L-glutamine as a nitrogen source.</text>
</comment>
<dbReference type="PANTHER" id="PTHR23090:SF9">
    <property type="entry name" value="GLUTAMINE-DEPENDENT NAD(+) SYNTHETASE"/>
    <property type="match status" value="1"/>
</dbReference>
<dbReference type="InterPro" id="IPR000132">
    <property type="entry name" value="Nitrilase/CN_hydratase_CS"/>
</dbReference>
<feature type="domain" description="CN hydrolase" evidence="11">
    <location>
        <begin position="7"/>
        <end position="248"/>
    </location>
</feature>
<proteinExistence type="inferred from homology"/>
<name>W0DQD8_9GAMM</name>
<comment type="similarity">
    <text evidence="2 7 8">In the C-terminal section; belongs to the NAD synthetase family.</text>
</comment>
<dbReference type="AlphaFoldDB" id="W0DQD8"/>
<feature type="binding site" evidence="7">
    <location>
        <position position="182"/>
    </location>
    <ligand>
        <name>L-glutamine</name>
        <dbReference type="ChEBI" id="CHEBI:58359"/>
    </ligand>
</feature>
<feature type="binding site" evidence="7">
    <location>
        <begin position="315"/>
        <end position="322"/>
    </location>
    <ligand>
        <name>ATP</name>
        <dbReference type="ChEBI" id="CHEBI:30616"/>
    </ligand>
</feature>
<dbReference type="GO" id="GO:0000257">
    <property type="term" value="F:nitrilase activity"/>
    <property type="evidence" value="ECO:0007669"/>
    <property type="project" value="UniProtKB-ARBA"/>
</dbReference>
<dbReference type="InterPro" id="IPR003694">
    <property type="entry name" value="NAD_synthase"/>
</dbReference>
<accession>W0DQD8</accession>
<keyword evidence="4 7" id="KW-0547">Nucleotide-binding</keyword>
<evidence type="ECO:0000256" key="2">
    <source>
        <dbReference type="ARBA" id="ARBA00007145"/>
    </source>
</evidence>
<protein>
    <recommendedName>
        <fullName evidence="7 8">Glutamine-dependent NAD(+) synthetase</fullName>
        <ecNumber evidence="7 8">6.3.5.1</ecNumber>
    </recommendedName>
    <alternativeName>
        <fullName evidence="7 8">NAD(+) synthase [glutamine-hydrolyzing]</fullName>
    </alternativeName>
</protein>
<feature type="binding site" evidence="7">
    <location>
        <position position="540"/>
    </location>
    <ligand>
        <name>deamido-NAD(+)</name>
        <dbReference type="ChEBI" id="CHEBI:58437"/>
        <note>ligand shared between two neighboring subunits</note>
    </ligand>
</feature>
<feature type="active site" description="Nucleophile; for glutaminase activity" evidence="7">
    <location>
        <position position="150"/>
    </location>
</feature>
<dbReference type="InterPro" id="IPR014729">
    <property type="entry name" value="Rossmann-like_a/b/a_fold"/>
</dbReference>